<protein>
    <recommendedName>
        <fullName evidence="5">formate C-acetyltransferase</fullName>
        <ecNumber evidence="5">2.3.1.54</ecNumber>
    </recommendedName>
</protein>
<sequence>MPLTLNYSESSRVPSRVPSPIRSSSPSDVRGLGIDAFSAKPVQDIDFELPKPKDPEKLPGDCDVKSYVNDNVTPYFGDESFLVGATERTKKTWNRCEELMELERQKGILDVDAATASTILSHAPGYVLSAEEDVVKGLQTDAPLKRSCKPKGGFRVVKAALESYGYKADPGMGKTYTEDVQSHNDMVFSLYTKEMRKARHTHLLTGLPDAYGRGRIIGDYRRLALFGTEELIRRKKIDYDALKGSSPDVMQLRSEVTKQVKAFKELEKLGKTYGVDLTKPASTFKEAAQAMWLGHTAALKEQDGAAMSVGRWDAFLDIFAEQDLKEGRATEEDLQEVIDDLVIKMRLVRHLRSPAYNELFSGDPTWMTLALGGCAEDGTPLVTKTTFRFLHTLTNLGPAPEPNLTVLWAQGLPESFKQFCSKQSIASSSIQYENDDLMRKIFGSDYAIACCVSAMRCGTDMQFFGSRTNMVKLLLMCLNGGKDEIHGEMVCPLLEEACKKAGIGPGDEGRPIDFEAVENIYLNVAVPWMARLYADTMNCIHYSHDRTCYENIQMALHNTNVNRFMAFGAAGISVVADSLSAMKFDDVFPIRNEDGLTVGFRRANPAADIPCFGNDDDSVDSLAVKVVSRFNEELDKQELYRNAKATLSILTITSNVVYGKATGATPDGREQGEPFAPGCNPMHGRDKMGALASLSSVAKIPYAKCQDGVSNTFCLLPTALGAPENRKANLVTLLDGYFARNAHHVNINVLNRSVLADAHKHPEKYPNLTIRVSGYAVRFNRLTPEQREEVMARTMHSSSVASAASINKKKNLQSAMSSKFNNAKVSTASGVKGSVFSIDSFTTMDGPGIRTNIFLQGCPKKCVFCCNPETQELADPELHPEYAMTDEEIAEMLDHYKGFLAPKNGGVTLSGGEALVQPDFVSAVFQRVHDMGLTTCLDTACHGNKRTWDNVLPHTDYVLLCLKGMDNEVAGTVAGVPATTMKKAKDFARYIRDQYPSINLTLRWVLLKDITDVESELEKLVAFAKDLSPVFSQIELIPYHELGRDKYDALNKDYPLDGMAPYNKDDAKKIQANLEAQGVKVILEAI</sequence>
<dbReference type="Pfam" id="PF01228">
    <property type="entry name" value="Gly_radical"/>
    <property type="match status" value="1"/>
</dbReference>
<dbReference type="PROSITE" id="PS51554">
    <property type="entry name" value="PFL"/>
    <property type="match status" value="1"/>
</dbReference>
<dbReference type="InterPro" id="IPR050244">
    <property type="entry name" value="Auton_GlycylRad_Cofactor"/>
</dbReference>
<keyword evidence="11 17" id="KW-0556">Organic radical</keyword>
<evidence type="ECO:0000256" key="10">
    <source>
        <dbReference type="ARBA" id="ARBA00022723"/>
    </source>
</evidence>
<evidence type="ECO:0000256" key="7">
    <source>
        <dbReference type="ARBA" id="ARBA00022490"/>
    </source>
</evidence>
<feature type="domain" description="Radical SAM core" evidence="21">
    <location>
        <begin position="844"/>
        <end position="1080"/>
    </location>
</feature>
<evidence type="ECO:0000256" key="14">
    <source>
        <dbReference type="ARBA" id="ARBA00023014"/>
    </source>
</evidence>
<dbReference type="InterPro" id="IPR001989">
    <property type="entry name" value="Radical_activat_CS"/>
</dbReference>
<dbReference type="SUPFAM" id="SSF51998">
    <property type="entry name" value="PFL-like glycyl radical enzymes"/>
    <property type="match status" value="1"/>
</dbReference>
<feature type="domain" description="PFL" evidence="20">
    <location>
        <begin position="36"/>
        <end position="670"/>
    </location>
</feature>
<comment type="similarity">
    <text evidence="4">Belongs to the organic radical-activating enzymes family.</text>
</comment>
<evidence type="ECO:0000256" key="15">
    <source>
        <dbReference type="ARBA" id="ARBA00023315"/>
    </source>
</evidence>
<feature type="modified residue" description="Glycine radical" evidence="17">
    <location>
        <position position="774"/>
    </location>
</feature>
<dbReference type="PROSITE" id="PS51918">
    <property type="entry name" value="RADICAL_SAM"/>
    <property type="match status" value="1"/>
</dbReference>
<keyword evidence="6" id="KW-0004">4Fe-4S</keyword>
<keyword evidence="12" id="KW-0560">Oxidoreductase</keyword>
<evidence type="ECO:0000256" key="6">
    <source>
        <dbReference type="ARBA" id="ARBA00022485"/>
    </source>
</evidence>
<dbReference type="PROSITE" id="PS00850">
    <property type="entry name" value="GLY_RADICAL_1"/>
    <property type="match status" value="1"/>
</dbReference>
<dbReference type="Gene3D" id="3.20.70.20">
    <property type="match status" value="1"/>
</dbReference>
<dbReference type="PROSITE" id="PS51149">
    <property type="entry name" value="GLY_RADICAL_2"/>
    <property type="match status" value="1"/>
</dbReference>
<keyword evidence="10" id="KW-0479">Metal-binding</keyword>
<dbReference type="GO" id="GO:0008861">
    <property type="term" value="F:formate C-acetyltransferase activity"/>
    <property type="evidence" value="ECO:0007669"/>
    <property type="project" value="UniProtKB-EC"/>
</dbReference>
<evidence type="ECO:0000313" key="22">
    <source>
        <dbReference type="EMBL" id="CAB9529030.1"/>
    </source>
</evidence>
<dbReference type="SUPFAM" id="SSF102114">
    <property type="entry name" value="Radical SAM enzymes"/>
    <property type="match status" value="1"/>
</dbReference>
<evidence type="ECO:0000256" key="17">
    <source>
        <dbReference type="PROSITE-ProRule" id="PRU00493"/>
    </source>
</evidence>
<feature type="compositionally biased region" description="Low complexity" evidence="18">
    <location>
        <begin position="8"/>
        <end position="30"/>
    </location>
</feature>
<dbReference type="InterPro" id="IPR001150">
    <property type="entry name" value="Gly_radical"/>
</dbReference>
<accession>A0A9N8HY44</accession>
<evidence type="ECO:0000256" key="5">
    <source>
        <dbReference type="ARBA" id="ARBA00013214"/>
    </source>
</evidence>
<dbReference type="SFLD" id="SFLDS00029">
    <property type="entry name" value="Radical_SAM"/>
    <property type="match status" value="1"/>
</dbReference>
<evidence type="ECO:0000256" key="9">
    <source>
        <dbReference type="ARBA" id="ARBA00022691"/>
    </source>
</evidence>
<dbReference type="GO" id="GO:0016491">
    <property type="term" value="F:oxidoreductase activity"/>
    <property type="evidence" value="ECO:0007669"/>
    <property type="project" value="UniProtKB-KW"/>
</dbReference>
<reference evidence="22" key="1">
    <citation type="submission" date="2020-06" db="EMBL/GenBank/DDBJ databases">
        <authorList>
            <consortium name="Plant Systems Biology data submission"/>
        </authorList>
    </citation>
    <scope>NUCLEOTIDE SEQUENCE</scope>
    <source>
        <strain evidence="22">D6</strain>
    </source>
</reference>
<dbReference type="SFLD" id="SFLDG01066">
    <property type="entry name" value="organic_radical-activating_enz"/>
    <property type="match status" value="1"/>
</dbReference>
<comment type="cofactor">
    <cofactor evidence="1">
        <name>[4Fe-4S] cluster</name>
        <dbReference type="ChEBI" id="CHEBI:49883"/>
    </cofactor>
</comment>
<comment type="subcellular location">
    <subcellularLocation>
        <location evidence="2">Cytoplasm</location>
    </subcellularLocation>
</comment>
<evidence type="ECO:0000256" key="3">
    <source>
        <dbReference type="ARBA" id="ARBA00008375"/>
    </source>
</evidence>
<dbReference type="CDD" id="cd01335">
    <property type="entry name" value="Radical_SAM"/>
    <property type="match status" value="1"/>
</dbReference>
<dbReference type="PANTHER" id="PTHR30191:SF0">
    <property type="entry name" value="FORMATE ACETYLTRANSFERASE 1"/>
    <property type="match status" value="1"/>
</dbReference>
<evidence type="ECO:0000256" key="13">
    <source>
        <dbReference type="ARBA" id="ARBA00023004"/>
    </source>
</evidence>
<feature type="region of interest" description="Disordered" evidence="18">
    <location>
        <begin position="1"/>
        <end position="33"/>
    </location>
</feature>
<evidence type="ECO:0000256" key="1">
    <source>
        <dbReference type="ARBA" id="ARBA00001966"/>
    </source>
</evidence>
<dbReference type="PROSITE" id="PS01087">
    <property type="entry name" value="RADICAL_ACTIVATING"/>
    <property type="match status" value="1"/>
</dbReference>
<evidence type="ECO:0000313" key="23">
    <source>
        <dbReference type="Proteomes" id="UP001153069"/>
    </source>
</evidence>
<dbReference type="Pfam" id="PF02901">
    <property type="entry name" value="PFL-like"/>
    <property type="match status" value="1"/>
</dbReference>
<evidence type="ECO:0000256" key="16">
    <source>
        <dbReference type="ARBA" id="ARBA00049029"/>
    </source>
</evidence>
<dbReference type="InterPro" id="IPR007197">
    <property type="entry name" value="rSAM"/>
</dbReference>
<evidence type="ECO:0000256" key="2">
    <source>
        <dbReference type="ARBA" id="ARBA00004496"/>
    </source>
</evidence>
<dbReference type="GO" id="GO:0046872">
    <property type="term" value="F:metal ion binding"/>
    <property type="evidence" value="ECO:0007669"/>
    <property type="project" value="UniProtKB-KW"/>
</dbReference>
<dbReference type="InterPro" id="IPR004184">
    <property type="entry name" value="PFL_dom"/>
</dbReference>
<dbReference type="GO" id="GO:0051539">
    <property type="term" value="F:4 iron, 4 sulfur cluster binding"/>
    <property type="evidence" value="ECO:0007669"/>
    <property type="project" value="UniProtKB-KW"/>
</dbReference>
<keyword evidence="14" id="KW-0411">Iron-sulfur</keyword>
<keyword evidence="13" id="KW-0408">Iron</keyword>
<dbReference type="EMBL" id="CAICTM010002381">
    <property type="protein sequence ID" value="CAB9529030.1"/>
    <property type="molecule type" value="Genomic_DNA"/>
</dbReference>
<name>A0A9N8HY44_9STRA</name>
<dbReference type="AlphaFoldDB" id="A0A9N8HY44"/>
<evidence type="ECO:0000259" key="21">
    <source>
        <dbReference type="PROSITE" id="PS51918"/>
    </source>
</evidence>
<dbReference type="InterPro" id="IPR058240">
    <property type="entry name" value="rSAM_sf"/>
</dbReference>
<evidence type="ECO:0000256" key="12">
    <source>
        <dbReference type="ARBA" id="ARBA00023002"/>
    </source>
</evidence>
<evidence type="ECO:0000256" key="8">
    <source>
        <dbReference type="ARBA" id="ARBA00022679"/>
    </source>
</evidence>
<comment type="catalytic activity">
    <reaction evidence="16">
        <text>formate + acetyl-CoA = pyruvate + CoA</text>
        <dbReference type="Rhea" id="RHEA:11844"/>
        <dbReference type="ChEBI" id="CHEBI:15361"/>
        <dbReference type="ChEBI" id="CHEBI:15740"/>
        <dbReference type="ChEBI" id="CHEBI:57287"/>
        <dbReference type="ChEBI" id="CHEBI:57288"/>
        <dbReference type="EC" id="2.3.1.54"/>
    </reaction>
</comment>
<feature type="domain" description="Glycine radical" evidence="19">
    <location>
        <begin position="677"/>
        <end position="799"/>
    </location>
</feature>
<proteinExistence type="inferred from homology"/>
<dbReference type="PANTHER" id="PTHR30191">
    <property type="entry name" value="FORMATE ACETYLTRANSFERASE"/>
    <property type="match status" value="1"/>
</dbReference>
<comment type="similarity">
    <text evidence="3">Belongs to the glycyl radical enzyme (GRE) family. PFL subfamily.</text>
</comment>
<keyword evidence="8" id="KW-0808">Transferase</keyword>
<dbReference type="Pfam" id="PF04055">
    <property type="entry name" value="Radical_SAM"/>
    <property type="match status" value="1"/>
</dbReference>
<dbReference type="EC" id="2.3.1.54" evidence="5"/>
<dbReference type="Proteomes" id="UP001153069">
    <property type="component" value="Unassembled WGS sequence"/>
</dbReference>
<gene>
    <name evidence="22" type="ORF">SEMRO_2383_G325610.1</name>
</gene>
<evidence type="ECO:0000259" key="19">
    <source>
        <dbReference type="PROSITE" id="PS51149"/>
    </source>
</evidence>
<comment type="caution">
    <text evidence="22">The sequence shown here is derived from an EMBL/GenBank/DDBJ whole genome shotgun (WGS) entry which is preliminary data.</text>
</comment>
<evidence type="ECO:0000256" key="4">
    <source>
        <dbReference type="ARBA" id="ARBA00009777"/>
    </source>
</evidence>
<evidence type="ECO:0000256" key="11">
    <source>
        <dbReference type="ARBA" id="ARBA00022818"/>
    </source>
</evidence>
<evidence type="ECO:0000259" key="20">
    <source>
        <dbReference type="PROSITE" id="PS51554"/>
    </source>
</evidence>
<dbReference type="InterPro" id="IPR013785">
    <property type="entry name" value="Aldolase_TIM"/>
</dbReference>
<dbReference type="GO" id="GO:0005829">
    <property type="term" value="C:cytosol"/>
    <property type="evidence" value="ECO:0007669"/>
    <property type="project" value="TreeGrafter"/>
</dbReference>
<dbReference type="OrthoDB" id="37112at2759"/>
<evidence type="ECO:0000256" key="18">
    <source>
        <dbReference type="SAM" id="MobiDB-lite"/>
    </source>
</evidence>
<organism evidence="22 23">
    <name type="scientific">Seminavis robusta</name>
    <dbReference type="NCBI Taxonomy" id="568900"/>
    <lineage>
        <taxon>Eukaryota</taxon>
        <taxon>Sar</taxon>
        <taxon>Stramenopiles</taxon>
        <taxon>Ochrophyta</taxon>
        <taxon>Bacillariophyta</taxon>
        <taxon>Bacillariophyceae</taxon>
        <taxon>Bacillariophycidae</taxon>
        <taxon>Naviculales</taxon>
        <taxon>Naviculaceae</taxon>
        <taxon>Seminavis</taxon>
    </lineage>
</organism>
<keyword evidence="9" id="KW-0949">S-adenosyl-L-methionine</keyword>
<keyword evidence="23" id="KW-1185">Reference proteome</keyword>
<dbReference type="InterPro" id="IPR019777">
    <property type="entry name" value="Form_AcTrfase_GR_CS"/>
</dbReference>
<keyword evidence="15" id="KW-0012">Acyltransferase</keyword>
<dbReference type="Gene3D" id="3.20.20.70">
    <property type="entry name" value="Aldolase class I"/>
    <property type="match status" value="1"/>
</dbReference>
<keyword evidence="7" id="KW-0963">Cytoplasm</keyword>